<comment type="caution">
    <text evidence="8">The sequence shown here is derived from an EMBL/GenBank/DDBJ whole genome shotgun (WGS) entry which is preliminary data.</text>
</comment>
<evidence type="ECO:0000256" key="4">
    <source>
        <dbReference type="ARBA" id="ARBA00058490"/>
    </source>
</evidence>
<keyword evidence="2" id="KW-0810">Translation regulation</keyword>
<dbReference type="SUPFAM" id="SSF48371">
    <property type="entry name" value="ARM repeat"/>
    <property type="match status" value="1"/>
</dbReference>
<evidence type="ECO:0000313" key="9">
    <source>
        <dbReference type="Proteomes" id="UP001159364"/>
    </source>
</evidence>
<dbReference type="InterPro" id="IPR033133">
    <property type="entry name" value="PUM-HD"/>
</dbReference>
<protein>
    <recommendedName>
        <fullName evidence="7">PUM-HD domain-containing protein</fullName>
    </recommendedName>
</protein>
<evidence type="ECO:0000256" key="1">
    <source>
        <dbReference type="ARBA" id="ARBA00022737"/>
    </source>
</evidence>
<evidence type="ECO:0000256" key="2">
    <source>
        <dbReference type="ARBA" id="ARBA00022845"/>
    </source>
</evidence>
<comment type="function">
    <text evidence="4">Sequence-specific RNA-binding protein that regulates translation and mRNA stability by binding the 3'-UTR of target mRNAs.</text>
</comment>
<feature type="repeat" description="Pumilio" evidence="5">
    <location>
        <begin position="232"/>
        <end position="267"/>
    </location>
</feature>
<proteinExistence type="predicted"/>
<accession>A0AAV8U262</accession>
<dbReference type="PANTHER" id="PTHR12537:SF63">
    <property type="entry name" value="PUMILIO HOMOLOG 15"/>
    <property type="match status" value="1"/>
</dbReference>
<dbReference type="InterPro" id="IPR016024">
    <property type="entry name" value="ARM-type_fold"/>
</dbReference>
<dbReference type="InterPro" id="IPR033712">
    <property type="entry name" value="Pumilio_RNA-bd"/>
</dbReference>
<feature type="region of interest" description="Disordered" evidence="6">
    <location>
        <begin position="134"/>
        <end position="170"/>
    </location>
</feature>
<evidence type="ECO:0000259" key="7">
    <source>
        <dbReference type="PROSITE" id="PS50303"/>
    </source>
</evidence>
<feature type="repeat" description="Pumilio" evidence="5">
    <location>
        <begin position="416"/>
        <end position="451"/>
    </location>
</feature>
<dbReference type="Proteomes" id="UP001159364">
    <property type="component" value="Linkage Group LG02"/>
</dbReference>
<dbReference type="Pfam" id="PF00806">
    <property type="entry name" value="PUF"/>
    <property type="match status" value="8"/>
</dbReference>
<keyword evidence="1" id="KW-0677">Repeat</keyword>
<keyword evidence="9" id="KW-1185">Reference proteome</keyword>
<keyword evidence="3" id="KW-0694">RNA-binding</keyword>
<dbReference type="GO" id="GO:0006417">
    <property type="term" value="P:regulation of translation"/>
    <property type="evidence" value="ECO:0007669"/>
    <property type="project" value="UniProtKB-KW"/>
</dbReference>
<organism evidence="8 9">
    <name type="scientific">Erythroxylum novogranatense</name>
    <dbReference type="NCBI Taxonomy" id="1862640"/>
    <lineage>
        <taxon>Eukaryota</taxon>
        <taxon>Viridiplantae</taxon>
        <taxon>Streptophyta</taxon>
        <taxon>Embryophyta</taxon>
        <taxon>Tracheophyta</taxon>
        <taxon>Spermatophyta</taxon>
        <taxon>Magnoliopsida</taxon>
        <taxon>eudicotyledons</taxon>
        <taxon>Gunneridae</taxon>
        <taxon>Pentapetalae</taxon>
        <taxon>rosids</taxon>
        <taxon>fabids</taxon>
        <taxon>Malpighiales</taxon>
        <taxon>Erythroxylaceae</taxon>
        <taxon>Erythroxylum</taxon>
    </lineage>
</organism>
<reference evidence="8 9" key="1">
    <citation type="submission" date="2021-09" db="EMBL/GenBank/DDBJ databases">
        <title>Genomic insights and catalytic innovation underlie evolution of tropane alkaloids biosynthesis.</title>
        <authorList>
            <person name="Wang Y.-J."/>
            <person name="Tian T."/>
            <person name="Huang J.-P."/>
            <person name="Huang S.-X."/>
        </authorList>
    </citation>
    <scope>NUCLEOTIDE SEQUENCE [LARGE SCALE GENOMIC DNA]</scope>
    <source>
        <strain evidence="8">KIB-2018</strain>
        <tissue evidence="8">Leaf</tissue>
    </source>
</reference>
<feature type="repeat" description="Pumilio" evidence="5">
    <location>
        <begin position="268"/>
        <end position="307"/>
    </location>
</feature>
<dbReference type="CDD" id="cd07920">
    <property type="entry name" value="Pumilio"/>
    <property type="match status" value="1"/>
</dbReference>
<dbReference type="FunFam" id="1.25.10.10:FF:000237">
    <property type="entry name" value="Pumilio homolog 9"/>
    <property type="match status" value="1"/>
</dbReference>
<dbReference type="InterPro" id="IPR001313">
    <property type="entry name" value="Pumilio_RNA-bd_rpt"/>
</dbReference>
<evidence type="ECO:0000256" key="6">
    <source>
        <dbReference type="SAM" id="MobiDB-lite"/>
    </source>
</evidence>
<dbReference type="GO" id="GO:0005737">
    <property type="term" value="C:cytoplasm"/>
    <property type="evidence" value="ECO:0007669"/>
    <property type="project" value="TreeGrafter"/>
</dbReference>
<evidence type="ECO:0000256" key="3">
    <source>
        <dbReference type="ARBA" id="ARBA00022884"/>
    </source>
</evidence>
<dbReference type="AlphaFoldDB" id="A0AAV8U262"/>
<gene>
    <name evidence="8" type="ORF">K2173_028455</name>
</gene>
<dbReference type="PROSITE" id="PS50303">
    <property type="entry name" value="PUM_HD"/>
    <property type="match status" value="1"/>
</dbReference>
<feature type="repeat" description="Pumilio" evidence="5">
    <location>
        <begin position="380"/>
        <end position="415"/>
    </location>
</feature>
<feature type="domain" description="PUM-HD" evidence="7">
    <location>
        <begin position="174"/>
        <end position="518"/>
    </location>
</feature>
<dbReference type="GO" id="GO:0003729">
    <property type="term" value="F:mRNA binding"/>
    <property type="evidence" value="ECO:0007669"/>
    <property type="project" value="TreeGrafter"/>
</dbReference>
<feature type="compositionally biased region" description="Polar residues" evidence="6">
    <location>
        <begin position="141"/>
        <end position="170"/>
    </location>
</feature>
<evidence type="ECO:0000313" key="8">
    <source>
        <dbReference type="EMBL" id="KAJ8773278.1"/>
    </source>
</evidence>
<sequence length="526" mass="58934">MDQFGDQKQEAPAHTERLQDRAAGFPCENHFQFNHFTSAMQTSTPYEDLITTISRLRLSSNSQTSYPYSDSNGDALFRSVSGSQQHLPRGCSPIDMGDFGHRMAFDGIRGHAPVGSEDYGHMLPSSDVFSYPSQHIGGPFNNGNASPPRSRGTPRQESLQGFPNRLLSKNNKFANSNRTKTSHWLQEPSNYLSVKDLKGKIVTLAKDQHGCRFLQKKMTGITEEELLMVYSELIDYVAELMIDQYGNYVVQKLVEVCKEEQMTQILRNLTRHEHQLITICLDIHGTRSVQTLLHYVNTPQQISIVITALSLGAALLCKDPNGQHVVHYCVKNFSLEDIKHFLNMVAANCFEIATNKSGCCVLQHCVDHARGEIRDRLVAPIIANALELAQDPFGNYVVQHALSLKVPRITATLLAQLEGNFVSLSCNKYGSNVVEKCLAETKEEQLTQIITEIVQNQNAPMLLLDAFGNYVIQAALTHSMQGPGHVHLALVRMVLLHARLLRTHMYGKKVIEWFNKNKGSSPLMYL</sequence>
<dbReference type="SMART" id="SM00025">
    <property type="entry name" value="Pumilio"/>
    <property type="match status" value="7"/>
</dbReference>
<evidence type="ECO:0000256" key="5">
    <source>
        <dbReference type="PROSITE-ProRule" id="PRU00317"/>
    </source>
</evidence>
<dbReference type="InterPro" id="IPR011989">
    <property type="entry name" value="ARM-like"/>
</dbReference>
<dbReference type="EMBL" id="JAIWQS010000002">
    <property type="protein sequence ID" value="KAJ8773278.1"/>
    <property type="molecule type" value="Genomic_DNA"/>
</dbReference>
<dbReference type="Gene3D" id="1.25.10.10">
    <property type="entry name" value="Leucine-rich Repeat Variant"/>
    <property type="match status" value="1"/>
</dbReference>
<feature type="repeat" description="Pumilio" evidence="5">
    <location>
        <begin position="196"/>
        <end position="231"/>
    </location>
</feature>
<dbReference type="PROSITE" id="PS50302">
    <property type="entry name" value="PUM"/>
    <property type="match status" value="6"/>
</dbReference>
<dbReference type="PANTHER" id="PTHR12537">
    <property type="entry name" value="RNA BINDING PROTEIN PUMILIO-RELATED"/>
    <property type="match status" value="1"/>
</dbReference>
<feature type="repeat" description="Pumilio" evidence="5">
    <location>
        <begin position="343"/>
        <end position="379"/>
    </location>
</feature>
<name>A0AAV8U262_9ROSI</name>